<dbReference type="PANTHER" id="PTHR48050">
    <property type="entry name" value="STEROL 3-BETA-GLUCOSYLTRANSFERASE"/>
    <property type="match status" value="1"/>
</dbReference>
<reference evidence="7 8" key="2">
    <citation type="journal article" date="2016" name="Genome Announc.">
        <title>Complete Genome Sequence of Streptomyces ambofaciens DSM 40697, a Paradigm for Genome Plasticity Studies.</title>
        <authorList>
            <person name="Thibessard A."/>
            <person name="Leblond P."/>
        </authorList>
    </citation>
    <scope>NUCLEOTIDE SEQUENCE [LARGE SCALE GENOMIC DNA]</scope>
    <source>
        <strain evidence="7 8">DSM 40697</strain>
    </source>
</reference>
<dbReference type="CDD" id="cd03784">
    <property type="entry name" value="GT1_Gtf-like"/>
    <property type="match status" value="1"/>
</dbReference>
<protein>
    <recommendedName>
        <fullName evidence="9">Activator-dependent family glycosyltransferase</fullName>
    </recommendedName>
</protein>
<evidence type="ECO:0000256" key="3">
    <source>
        <dbReference type="ARBA" id="ARBA00022679"/>
    </source>
</evidence>
<feature type="domain" description="Erythromycin biosynthesis protein CIII-like N-terminal" evidence="6">
    <location>
        <begin position="22"/>
        <end position="252"/>
    </location>
</feature>
<comment type="similarity">
    <text evidence="1">Belongs to the glycosyltransferase 28 family.</text>
</comment>
<dbReference type="NCBIfam" id="TIGR04516">
    <property type="entry name" value="glycosyl_450act"/>
    <property type="match status" value="1"/>
</dbReference>
<evidence type="ECO:0000256" key="2">
    <source>
        <dbReference type="ARBA" id="ARBA00022676"/>
    </source>
</evidence>
<evidence type="ECO:0000256" key="4">
    <source>
        <dbReference type="ARBA" id="ARBA00023194"/>
    </source>
</evidence>
<keyword evidence="4" id="KW-0045">Antibiotic biosynthesis</keyword>
<evidence type="ECO:0000256" key="1">
    <source>
        <dbReference type="ARBA" id="ARBA00006962"/>
    </source>
</evidence>
<dbReference type="Proteomes" id="UP000076720">
    <property type="component" value="Chromosome"/>
</dbReference>
<dbReference type="Pfam" id="PF06722">
    <property type="entry name" value="EryCIII-like_C"/>
    <property type="match status" value="1"/>
</dbReference>
<gene>
    <name evidence="7" type="ORF">SAM40697_6409</name>
</gene>
<dbReference type="InterPro" id="IPR050426">
    <property type="entry name" value="Glycosyltransferase_28"/>
</dbReference>
<keyword evidence="3" id="KW-0808">Transferase</keyword>
<evidence type="ECO:0008006" key="9">
    <source>
        <dbReference type="Google" id="ProtNLM"/>
    </source>
</evidence>
<feature type="domain" description="Erythromycin biosynthesis protein CIII-like C-terminal" evidence="5">
    <location>
        <begin position="269"/>
        <end position="410"/>
    </location>
</feature>
<accession>A0ABM6B936</accession>
<evidence type="ECO:0000313" key="7">
    <source>
        <dbReference type="EMBL" id="ANB10362.1"/>
    </source>
</evidence>
<dbReference type="Gene3D" id="3.40.50.2000">
    <property type="entry name" value="Glycogen Phosphorylase B"/>
    <property type="match status" value="2"/>
</dbReference>
<evidence type="ECO:0000259" key="6">
    <source>
        <dbReference type="Pfam" id="PF21036"/>
    </source>
</evidence>
<organism evidence="7 8">
    <name type="scientific">Streptomyces ambofaciens</name>
    <dbReference type="NCBI Taxonomy" id="1889"/>
    <lineage>
        <taxon>Bacteria</taxon>
        <taxon>Bacillati</taxon>
        <taxon>Actinomycetota</taxon>
        <taxon>Actinomycetes</taxon>
        <taxon>Kitasatosporales</taxon>
        <taxon>Streptomycetaceae</taxon>
        <taxon>Streptomyces</taxon>
    </lineage>
</organism>
<evidence type="ECO:0000259" key="5">
    <source>
        <dbReference type="Pfam" id="PF06722"/>
    </source>
</evidence>
<reference evidence="8" key="1">
    <citation type="submission" date="2015-10" db="EMBL/GenBank/DDBJ databases">
        <title>Complete genome sequence of Streptomyces ambofaciens DSM 40697.</title>
        <authorList>
            <person name="Thibessard A."/>
            <person name="Leblond P."/>
        </authorList>
    </citation>
    <scope>NUCLEOTIDE SEQUENCE [LARGE SCALE GENOMIC DNA]</scope>
    <source>
        <strain evidence="8">DSM 40697</strain>
    </source>
</reference>
<sequence length="418" mass="45961">MRILFVTHAEKTHFFSMVPLAWALRTAGHEVRVATQPDLAEGVSEAGLTAVPLGSDHRWKQVMEANQDEEWPVRVAEAVTHSADLGHDELLRFFDETTERYFRVVNNDEFLDALVEYSRWWKPDLIVWEQFTWAGAVAAQVTGAAHARMLWGADVVTRSRHDFLARLAERPENERVDPLRDWLTEALARHGAAFDETVVNGDWTIDTNPPSHRIDNGLTVVGVRYVPYNGRAVLPEWLAAEPAKPRVAVTAGISVRSYFGFDIFGISALQAFAGLDIELIATLLPGPGESVDDAPENTTVVDFVPMHGLLPTCSAVIHIGGAGVQCTAAYYGVPQMILPGLWDTKVRGALLDQSGAGISVPAEQFTPEQVRENLVRLLEDPAFREGAAALRKDVLAAPSPNEVVPVLEDLTARHRTTG</sequence>
<dbReference type="InterPro" id="IPR030953">
    <property type="entry name" value="Glycosyl_450act"/>
</dbReference>
<dbReference type="InterPro" id="IPR010610">
    <property type="entry name" value="EryCIII-like_C"/>
</dbReference>
<keyword evidence="2" id="KW-0328">Glycosyltransferase</keyword>
<proteinExistence type="inferred from homology"/>
<dbReference type="EMBL" id="CP012949">
    <property type="protein sequence ID" value="ANB10362.1"/>
    <property type="molecule type" value="Genomic_DNA"/>
</dbReference>
<dbReference type="SUPFAM" id="SSF53756">
    <property type="entry name" value="UDP-Glycosyltransferase/glycogen phosphorylase"/>
    <property type="match status" value="1"/>
</dbReference>
<dbReference type="InterPro" id="IPR048284">
    <property type="entry name" value="EryCIII-like_N"/>
</dbReference>
<evidence type="ECO:0000313" key="8">
    <source>
        <dbReference type="Proteomes" id="UP000076720"/>
    </source>
</evidence>
<dbReference type="Pfam" id="PF21036">
    <property type="entry name" value="EryCIII-like_N"/>
    <property type="match status" value="1"/>
</dbReference>
<dbReference type="InterPro" id="IPR002213">
    <property type="entry name" value="UDP_glucos_trans"/>
</dbReference>
<dbReference type="RefSeq" id="WP_053141451.1">
    <property type="nucleotide sequence ID" value="NZ_CP012949.1"/>
</dbReference>
<name>A0ABM6B936_STRAM</name>
<dbReference type="PANTHER" id="PTHR48050:SF13">
    <property type="entry name" value="STEROL 3-BETA-GLUCOSYLTRANSFERASE UGT80A2"/>
    <property type="match status" value="1"/>
</dbReference>
<keyword evidence="8" id="KW-1185">Reference proteome</keyword>